<dbReference type="AlphaFoldDB" id="A0A2B7WJQ8"/>
<evidence type="ECO:0000313" key="5">
    <source>
        <dbReference type="EMBL" id="PGG96985.1"/>
    </source>
</evidence>
<feature type="domain" description="AMP-binding enzyme C-terminal" evidence="4">
    <location>
        <begin position="455"/>
        <end position="543"/>
    </location>
</feature>
<sequence>MDFDRTKFIPPHTGDSILPLSPFFTRLVRYAHCRPPRLAIRDVNLGIEKTYLDLLSDALAVRKVLRESLSPDALSALENGKETYVGLLAAGGYEYAVGFIAILALGAAVVPMAVVLPVDEASYFVIKARCAAILTSTSAHSLAQAVVSKIHTTDNTDIPCLEIAPHLPPSPLPARSILLSTDHFLDDNAPGVVIFTSGTTGRPKGAVMRRAFLHDTSQSVADHYRISENDVILHLLPVHHATGVGINFVPYILSGACIEFRSGSFDAAWTWERLKQGGLTVFSAVPTIYMRMMRYFEKHLAILPQEEVDKYIAGARGFRIMLCGTSTQPTPVQQFWTNLLGGKRILTRYGATEIGATFKTPLCGDDVPDASVGPVFPGVTVKLSEGDEGEILIKSPFMFSKYLNDEAATASAHTSDGFYKTGDLAQRRGENYFILGRASLDIIKSGGYKISALDIEREILGLRYIAEVMVVGVADEEFGQRVGAVVSLRDDQMMYRCAGNGGVGKELSLDDLRSDIRSKLAGYKLPTLLRVVEGELPKSATGKVVKKLLGPKLFPREYRDDPEVQVWVNRKGARL</sequence>
<dbReference type="GO" id="GO:0031956">
    <property type="term" value="F:medium-chain fatty acid-CoA ligase activity"/>
    <property type="evidence" value="ECO:0007669"/>
    <property type="project" value="TreeGrafter"/>
</dbReference>
<evidence type="ECO:0000313" key="6">
    <source>
        <dbReference type="Proteomes" id="UP000224634"/>
    </source>
</evidence>
<dbReference type="PROSITE" id="PS00455">
    <property type="entry name" value="AMP_BINDING"/>
    <property type="match status" value="1"/>
</dbReference>
<reference evidence="5 6" key="1">
    <citation type="submission" date="2017-10" db="EMBL/GenBank/DDBJ databases">
        <title>Comparative genomics in systemic dimorphic fungi from Ajellomycetaceae.</title>
        <authorList>
            <person name="Munoz J.F."/>
            <person name="Mcewen J.G."/>
            <person name="Clay O.K."/>
            <person name="Cuomo C.A."/>
        </authorList>
    </citation>
    <scope>NUCLEOTIDE SEQUENCE [LARGE SCALE GENOMIC DNA]</scope>
    <source>
        <strain evidence="5 6">UAMH7299</strain>
    </source>
</reference>
<dbReference type="EMBL" id="PDNA01000338">
    <property type="protein sequence ID" value="PGG96985.1"/>
    <property type="molecule type" value="Genomic_DNA"/>
</dbReference>
<dbReference type="Pfam" id="PF13193">
    <property type="entry name" value="AMP-binding_C"/>
    <property type="match status" value="1"/>
</dbReference>
<dbReference type="InterPro" id="IPR025110">
    <property type="entry name" value="AMP-bd_C"/>
</dbReference>
<dbReference type="PANTHER" id="PTHR43201:SF8">
    <property type="entry name" value="ACYL-COA SYNTHETASE FAMILY MEMBER 3"/>
    <property type="match status" value="1"/>
</dbReference>
<keyword evidence="2" id="KW-1133">Transmembrane helix</keyword>
<comment type="similarity">
    <text evidence="1">Belongs to the ATP-dependent AMP-binding enzyme family.</text>
</comment>
<dbReference type="Pfam" id="PF00501">
    <property type="entry name" value="AMP-binding"/>
    <property type="match status" value="1"/>
</dbReference>
<gene>
    <name evidence="5" type="ORF">AJ80_09758</name>
</gene>
<comment type="caution">
    <text evidence="5">The sequence shown here is derived from an EMBL/GenBank/DDBJ whole genome shotgun (WGS) entry which is preliminary data.</text>
</comment>
<dbReference type="InterPro" id="IPR045851">
    <property type="entry name" value="AMP-bd_C_sf"/>
</dbReference>
<feature type="domain" description="AMP-dependent synthetase/ligase" evidence="3">
    <location>
        <begin position="73"/>
        <end position="403"/>
    </location>
</feature>
<evidence type="ECO:0000256" key="1">
    <source>
        <dbReference type="ARBA" id="ARBA00006432"/>
    </source>
</evidence>
<dbReference type="PANTHER" id="PTHR43201">
    <property type="entry name" value="ACYL-COA SYNTHETASE"/>
    <property type="match status" value="1"/>
</dbReference>
<dbReference type="InterPro" id="IPR042099">
    <property type="entry name" value="ANL_N_sf"/>
</dbReference>
<dbReference type="InterPro" id="IPR020845">
    <property type="entry name" value="AMP-binding_CS"/>
</dbReference>
<accession>A0A2B7WJQ8</accession>
<dbReference type="STRING" id="1447883.A0A2B7WJQ8"/>
<dbReference type="Gene3D" id="3.30.300.30">
    <property type="match status" value="1"/>
</dbReference>
<keyword evidence="2" id="KW-0472">Membrane</keyword>
<evidence type="ECO:0008006" key="7">
    <source>
        <dbReference type="Google" id="ProtNLM"/>
    </source>
</evidence>
<evidence type="ECO:0000256" key="2">
    <source>
        <dbReference type="SAM" id="Phobius"/>
    </source>
</evidence>
<evidence type="ECO:0000259" key="3">
    <source>
        <dbReference type="Pfam" id="PF00501"/>
    </source>
</evidence>
<feature type="transmembrane region" description="Helical" evidence="2">
    <location>
        <begin position="95"/>
        <end position="118"/>
    </location>
</feature>
<dbReference type="GO" id="GO:0006631">
    <property type="term" value="P:fatty acid metabolic process"/>
    <property type="evidence" value="ECO:0007669"/>
    <property type="project" value="TreeGrafter"/>
</dbReference>
<evidence type="ECO:0000259" key="4">
    <source>
        <dbReference type="Pfam" id="PF13193"/>
    </source>
</evidence>
<dbReference type="OrthoDB" id="6614653at2759"/>
<protein>
    <recommendedName>
        <fullName evidence="7">AMP-dependent synthetase/ligase domain-containing protein</fullName>
    </recommendedName>
</protein>
<dbReference type="Proteomes" id="UP000224634">
    <property type="component" value="Unassembled WGS sequence"/>
</dbReference>
<proteinExistence type="inferred from homology"/>
<keyword evidence="2" id="KW-0812">Transmembrane</keyword>
<dbReference type="Gene3D" id="3.40.50.12780">
    <property type="entry name" value="N-terminal domain of ligase-like"/>
    <property type="match status" value="1"/>
</dbReference>
<dbReference type="SUPFAM" id="SSF56801">
    <property type="entry name" value="Acetyl-CoA synthetase-like"/>
    <property type="match status" value="1"/>
</dbReference>
<dbReference type="InterPro" id="IPR000873">
    <property type="entry name" value="AMP-dep_synth/lig_dom"/>
</dbReference>
<name>A0A2B7WJQ8_POLH7</name>
<keyword evidence="6" id="KW-1185">Reference proteome</keyword>
<organism evidence="5 6">
    <name type="scientific">Polytolypa hystricis (strain UAMH7299)</name>
    <dbReference type="NCBI Taxonomy" id="1447883"/>
    <lineage>
        <taxon>Eukaryota</taxon>
        <taxon>Fungi</taxon>
        <taxon>Dikarya</taxon>
        <taxon>Ascomycota</taxon>
        <taxon>Pezizomycotina</taxon>
        <taxon>Eurotiomycetes</taxon>
        <taxon>Eurotiomycetidae</taxon>
        <taxon>Onygenales</taxon>
        <taxon>Onygenales incertae sedis</taxon>
        <taxon>Polytolypa</taxon>
    </lineage>
</organism>